<evidence type="ECO:0000256" key="7">
    <source>
        <dbReference type="ARBA" id="ARBA00022842"/>
    </source>
</evidence>
<dbReference type="Pfam" id="PF09297">
    <property type="entry name" value="Zn_ribbon_NUD"/>
    <property type="match status" value="1"/>
</dbReference>
<evidence type="ECO:0000256" key="3">
    <source>
        <dbReference type="ARBA" id="ARBA00009595"/>
    </source>
</evidence>
<comment type="cofactor">
    <cofactor evidence="2">
        <name>Zn(2+)</name>
        <dbReference type="ChEBI" id="CHEBI:29105"/>
    </cofactor>
</comment>
<comment type="similarity">
    <text evidence="3">Belongs to the Nudix hydrolase family. NudC subfamily.</text>
</comment>
<organism evidence="11 12">
    <name type="scientific">Kluyveromyces dobzhanskii CBS 2104</name>
    <dbReference type="NCBI Taxonomy" id="1427455"/>
    <lineage>
        <taxon>Eukaryota</taxon>
        <taxon>Fungi</taxon>
        <taxon>Dikarya</taxon>
        <taxon>Ascomycota</taxon>
        <taxon>Saccharomycotina</taxon>
        <taxon>Saccharomycetes</taxon>
        <taxon>Saccharomycetales</taxon>
        <taxon>Saccharomycetaceae</taxon>
        <taxon>Kluyveromyces</taxon>
    </lineage>
</organism>
<dbReference type="GO" id="GO:0005777">
    <property type="term" value="C:peroxisome"/>
    <property type="evidence" value="ECO:0007669"/>
    <property type="project" value="TreeGrafter"/>
</dbReference>
<dbReference type="Pfam" id="PF00293">
    <property type="entry name" value="NUDIX"/>
    <property type="match status" value="1"/>
</dbReference>
<evidence type="ECO:0000259" key="10">
    <source>
        <dbReference type="PROSITE" id="PS51462"/>
    </source>
</evidence>
<evidence type="ECO:0000256" key="1">
    <source>
        <dbReference type="ARBA" id="ARBA00001946"/>
    </source>
</evidence>
<evidence type="ECO:0000256" key="8">
    <source>
        <dbReference type="ARBA" id="ARBA00023027"/>
    </source>
</evidence>
<dbReference type="PROSITE" id="PS51462">
    <property type="entry name" value="NUDIX"/>
    <property type="match status" value="1"/>
</dbReference>
<dbReference type="AlphaFoldDB" id="A0A0A8L5P3"/>
<dbReference type="InterPro" id="IPR020084">
    <property type="entry name" value="NUDIX_hydrolase_CS"/>
</dbReference>
<dbReference type="GO" id="GO:0005829">
    <property type="term" value="C:cytosol"/>
    <property type="evidence" value="ECO:0007669"/>
    <property type="project" value="TreeGrafter"/>
</dbReference>
<accession>A0A0A8L5P3</accession>
<evidence type="ECO:0000256" key="2">
    <source>
        <dbReference type="ARBA" id="ARBA00001947"/>
    </source>
</evidence>
<dbReference type="InterPro" id="IPR015376">
    <property type="entry name" value="Znr_NADH_PPase"/>
</dbReference>
<sequence length="419" mass="47085">MLFSPGGPSNSDDFWYWVFHDLHGFNTTVSTLACNMDKTTTFFGLETINRVSFLREDEVFVKRAFEHESTQFIPFVNGSAFTEDVGNSTGVSLLMLGQQGCSNYSHWKDVLKKIGSAMDTAQGWLVESGFTVTFLGLMPGDSTFHYKEYAGTPVFAIDLRPQCGTLIEECETRFIVDTYQPLGRMDAFSLSNDVASLFSHANMYLDWLRKYLYCPGCGARIFPVHAGTKLQCGQTDASVKCSVRDAAVSNVCFPRTDPVVIVAIVNKSFSKICLARSRRKHGDVVMYSTIAGFMEPGETVEHACQREIWEETGISVGLNEVDILFTQPWPYPCNLMVGCLGQIDFNGVNELINLEHDKELLDAQWFDMELLSQAFERYGKVPEGLVNFDDRICFPGRTAIAHQLIEHAIHRFKRTNGHL</sequence>
<comment type="caution">
    <text evidence="11">The sequence shown here is derived from an EMBL/GenBank/DDBJ whole genome shotgun (WGS) entry which is preliminary data.</text>
</comment>
<dbReference type="Gene3D" id="3.90.79.20">
    <property type="match status" value="1"/>
</dbReference>
<dbReference type="PANTHER" id="PTHR42904:SF6">
    <property type="entry name" value="NAD-CAPPED RNA HYDROLASE NUDT12"/>
    <property type="match status" value="1"/>
</dbReference>
<dbReference type="SUPFAM" id="SSF55811">
    <property type="entry name" value="Nudix"/>
    <property type="match status" value="1"/>
</dbReference>
<feature type="domain" description="Nudix hydrolase" evidence="10">
    <location>
        <begin position="254"/>
        <end position="389"/>
    </location>
</feature>
<dbReference type="Proteomes" id="UP000031516">
    <property type="component" value="Unassembled WGS sequence"/>
</dbReference>
<evidence type="ECO:0000256" key="4">
    <source>
        <dbReference type="ARBA" id="ARBA00012381"/>
    </source>
</evidence>
<dbReference type="GO" id="GO:0046872">
    <property type="term" value="F:metal ion binding"/>
    <property type="evidence" value="ECO:0007669"/>
    <property type="project" value="UniProtKB-KW"/>
</dbReference>
<dbReference type="CDD" id="cd03429">
    <property type="entry name" value="NUDIX_NADH_pyrophosphatase_Nudt13"/>
    <property type="match status" value="1"/>
</dbReference>
<evidence type="ECO:0000313" key="12">
    <source>
        <dbReference type="Proteomes" id="UP000031516"/>
    </source>
</evidence>
<evidence type="ECO:0000256" key="5">
    <source>
        <dbReference type="ARBA" id="ARBA00022723"/>
    </source>
</evidence>
<keyword evidence="12" id="KW-1185">Reference proteome</keyword>
<dbReference type="GO" id="GO:0006742">
    <property type="term" value="P:NADP+ catabolic process"/>
    <property type="evidence" value="ECO:0007669"/>
    <property type="project" value="TreeGrafter"/>
</dbReference>
<dbReference type="GO" id="GO:0019677">
    <property type="term" value="P:NAD+ catabolic process"/>
    <property type="evidence" value="ECO:0007669"/>
    <property type="project" value="TreeGrafter"/>
</dbReference>
<keyword evidence="8" id="KW-0520">NAD</keyword>
<comment type="catalytic activity">
    <reaction evidence="9">
        <text>a 5'-end NAD(+)-phospho-ribonucleoside in mRNA + H2O = a 5'-end phospho-adenosine-phospho-ribonucleoside in mRNA + beta-nicotinamide D-ribonucleotide + 2 H(+)</text>
        <dbReference type="Rhea" id="RHEA:60876"/>
        <dbReference type="Rhea" id="RHEA-COMP:15698"/>
        <dbReference type="Rhea" id="RHEA-COMP:15719"/>
        <dbReference type="ChEBI" id="CHEBI:14649"/>
        <dbReference type="ChEBI" id="CHEBI:15377"/>
        <dbReference type="ChEBI" id="CHEBI:15378"/>
        <dbReference type="ChEBI" id="CHEBI:144029"/>
        <dbReference type="ChEBI" id="CHEBI:144051"/>
    </reaction>
    <physiologicalReaction direction="left-to-right" evidence="9">
        <dbReference type="Rhea" id="RHEA:60877"/>
    </physiologicalReaction>
</comment>
<keyword evidence="5" id="KW-0479">Metal-binding</keyword>
<dbReference type="InterPro" id="IPR000086">
    <property type="entry name" value="NUDIX_hydrolase_dom"/>
</dbReference>
<dbReference type="OrthoDB" id="10249612at2759"/>
<dbReference type="PROSITE" id="PS00893">
    <property type="entry name" value="NUDIX_BOX"/>
    <property type="match status" value="1"/>
</dbReference>
<evidence type="ECO:0000313" key="11">
    <source>
        <dbReference type="EMBL" id="CDO93523.1"/>
    </source>
</evidence>
<proteinExistence type="inferred from homology"/>
<dbReference type="InterPro" id="IPR050241">
    <property type="entry name" value="NAD-cap_RNA_hydrolase_NudC"/>
</dbReference>
<protein>
    <recommendedName>
        <fullName evidence="4">NAD(+) diphosphatase</fullName>
        <ecNumber evidence="4">3.6.1.22</ecNumber>
    </recommendedName>
</protein>
<evidence type="ECO:0000256" key="6">
    <source>
        <dbReference type="ARBA" id="ARBA00022801"/>
    </source>
</evidence>
<name>A0A0A8L5P3_9SACH</name>
<gene>
    <name evidence="11" type="ORF">KLDO_g1820</name>
</gene>
<reference evidence="11 12" key="1">
    <citation type="submission" date="2014-03" db="EMBL/GenBank/DDBJ databases">
        <title>The genome of Kluyveromyces dobzhanskii.</title>
        <authorList>
            <person name="Nystedt B."/>
            <person name="Astrom S."/>
        </authorList>
    </citation>
    <scope>NUCLEOTIDE SEQUENCE [LARGE SCALE GENOMIC DNA]</scope>
    <source>
        <strain evidence="11 12">CBS 2104</strain>
    </source>
</reference>
<keyword evidence="6" id="KW-0378">Hydrolase</keyword>
<dbReference type="GO" id="GO:0035529">
    <property type="term" value="F:NADH pyrophosphatase activity"/>
    <property type="evidence" value="ECO:0007669"/>
    <property type="project" value="TreeGrafter"/>
</dbReference>
<dbReference type="Gene3D" id="3.90.79.10">
    <property type="entry name" value="Nucleoside Triphosphate Pyrophosphohydrolase"/>
    <property type="match status" value="1"/>
</dbReference>
<keyword evidence="7" id="KW-0460">Magnesium</keyword>
<dbReference type="EC" id="3.6.1.22" evidence="4"/>
<dbReference type="PANTHER" id="PTHR42904">
    <property type="entry name" value="NUDIX HYDROLASE, NUDC SUBFAMILY"/>
    <property type="match status" value="1"/>
</dbReference>
<dbReference type="InterPro" id="IPR015797">
    <property type="entry name" value="NUDIX_hydrolase-like_dom_sf"/>
</dbReference>
<comment type="cofactor">
    <cofactor evidence="1">
        <name>Mg(2+)</name>
        <dbReference type="ChEBI" id="CHEBI:18420"/>
    </cofactor>
</comment>
<evidence type="ECO:0000256" key="9">
    <source>
        <dbReference type="ARBA" id="ARBA00023679"/>
    </source>
</evidence>
<dbReference type="EMBL" id="CCBQ010000025">
    <property type="protein sequence ID" value="CDO93523.1"/>
    <property type="molecule type" value="Genomic_DNA"/>
</dbReference>
<dbReference type="InterPro" id="IPR049734">
    <property type="entry name" value="NudC-like_C"/>
</dbReference>